<dbReference type="NCBIfam" id="TIGR00010">
    <property type="entry name" value="YchF/TatD family DNA exonuclease"/>
    <property type="match status" value="1"/>
</dbReference>
<dbReference type="EMBL" id="APHR01000038">
    <property type="protein sequence ID" value="EMR12914.1"/>
    <property type="molecule type" value="Genomic_DNA"/>
</dbReference>
<dbReference type="SUPFAM" id="SSF51556">
    <property type="entry name" value="Metallo-dependent hydrolases"/>
    <property type="match status" value="1"/>
</dbReference>
<evidence type="ECO:0000256" key="4">
    <source>
        <dbReference type="PIRSR" id="PIRSR005902-1"/>
    </source>
</evidence>
<dbReference type="GO" id="GO:0005829">
    <property type="term" value="C:cytosol"/>
    <property type="evidence" value="ECO:0007669"/>
    <property type="project" value="TreeGrafter"/>
</dbReference>
<dbReference type="PANTHER" id="PTHR46124:SF2">
    <property type="entry name" value="D-AMINOACYL-TRNA DEACYLASE"/>
    <property type="match status" value="1"/>
</dbReference>
<dbReference type="PROSITE" id="PS01091">
    <property type="entry name" value="TATD_3"/>
    <property type="match status" value="1"/>
</dbReference>
<dbReference type="PROSITE" id="PS01090">
    <property type="entry name" value="TATD_2"/>
    <property type="match status" value="1"/>
</dbReference>
<dbReference type="InterPro" id="IPR015991">
    <property type="entry name" value="TatD/YcfH-like"/>
</dbReference>
<comment type="caution">
    <text evidence="5">The sequence shown here is derived from an EMBL/GenBank/DDBJ whole genome shotgun (WGS) entry which is preliminary data.</text>
</comment>
<reference evidence="5 6" key="1">
    <citation type="journal article" date="2013" name="Genome Announc.">
        <title>Draft Genome Sequence of Methylophaga lonarensis MPLT, a Haloalkaliphilic (Non-Methane-Utilizing) Methylotroph.</title>
        <authorList>
            <person name="Shetty S.A."/>
            <person name="Marathe N.P."/>
            <person name="Munot H."/>
            <person name="Antony C.P."/>
            <person name="Dhotre D.P."/>
            <person name="Murrell J.C."/>
            <person name="Shouche Y.S."/>
        </authorList>
    </citation>
    <scope>NUCLEOTIDE SEQUENCE [LARGE SCALE GENOMIC DNA]</scope>
    <source>
        <strain evidence="5 6">MPL</strain>
    </source>
</reference>
<accession>M7PR43</accession>
<dbReference type="InterPro" id="IPR032466">
    <property type="entry name" value="Metal_Hydrolase"/>
</dbReference>
<keyword evidence="6" id="KW-1185">Reference proteome</keyword>
<dbReference type="eggNOG" id="COG0084">
    <property type="taxonomic scope" value="Bacteria"/>
</dbReference>
<dbReference type="PIRSF" id="PIRSF005902">
    <property type="entry name" value="DNase_TatD"/>
    <property type="match status" value="1"/>
</dbReference>
<organism evidence="5 6">
    <name type="scientific">Methylophaga lonarensis MPL</name>
    <dbReference type="NCBI Taxonomy" id="1286106"/>
    <lineage>
        <taxon>Bacteria</taxon>
        <taxon>Pseudomonadati</taxon>
        <taxon>Pseudomonadota</taxon>
        <taxon>Gammaproteobacteria</taxon>
        <taxon>Thiotrichales</taxon>
        <taxon>Piscirickettsiaceae</taxon>
        <taxon>Methylophaga</taxon>
    </lineage>
</organism>
<sequence length="257" mass="28343">MLADQEGGITAVVAEAHAAAVDHILCIAIDQASCHEAKAIAEQHDNVCASVGVHPNVDPEGTMSLEALIEAAAHPKVIAIGETGLDYFRSEGDLQWQRDRFSIHIDAAKQLKKPLIIHTRDARDDTMDMLEQLQAEEAGGIIHCFTENWETAKRALDIGFYISLSGIVTFKNAVELQEVAKKLPLDRILIETDAPYLAPVPHRGKTNKPVFVKHVAEFLAQLRHDTVENIAASTSENFHRLFPTVARMPIHHETITT</sequence>
<gene>
    <name evidence="5" type="ORF">MPL1_07757</name>
</gene>
<dbReference type="CDD" id="cd01310">
    <property type="entry name" value="TatD_DNAse"/>
    <property type="match status" value="1"/>
</dbReference>
<evidence type="ECO:0000313" key="5">
    <source>
        <dbReference type="EMBL" id="EMR12914.1"/>
    </source>
</evidence>
<evidence type="ECO:0000256" key="3">
    <source>
        <dbReference type="ARBA" id="ARBA00022801"/>
    </source>
</evidence>
<dbReference type="InterPro" id="IPR001130">
    <property type="entry name" value="TatD-like"/>
</dbReference>
<dbReference type="GO" id="GO:0046872">
    <property type="term" value="F:metal ion binding"/>
    <property type="evidence" value="ECO:0007669"/>
    <property type="project" value="UniProtKB-KW"/>
</dbReference>
<feature type="binding site" evidence="4">
    <location>
        <position position="143"/>
    </location>
    <ligand>
        <name>a divalent metal cation</name>
        <dbReference type="ChEBI" id="CHEBI:60240"/>
        <label>2</label>
    </ligand>
</feature>
<name>M7PR43_9GAMM</name>
<dbReference type="PANTHER" id="PTHR46124">
    <property type="entry name" value="D-AMINOACYL-TRNA DEACYLASE"/>
    <property type="match status" value="1"/>
</dbReference>
<keyword evidence="3" id="KW-0378">Hydrolase</keyword>
<dbReference type="AlphaFoldDB" id="M7PR43"/>
<proteinExistence type="inferred from homology"/>
<evidence type="ECO:0000256" key="2">
    <source>
        <dbReference type="ARBA" id="ARBA00022723"/>
    </source>
</evidence>
<comment type="similarity">
    <text evidence="1">Belongs to the metallo-dependent hydrolases superfamily. TatD-type hydrolase family.</text>
</comment>
<dbReference type="Pfam" id="PF01026">
    <property type="entry name" value="TatD_DNase"/>
    <property type="match status" value="1"/>
</dbReference>
<evidence type="ECO:0000313" key="6">
    <source>
        <dbReference type="Proteomes" id="UP000012019"/>
    </source>
</evidence>
<feature type="binding site" evidence="4">
    <location>
        <position position="193"/>
    </location>
    <ligand>
        <name>a divalent metal cation</name>
        <dbReference type="ChEBI" id="CHEBI:60240"/>
        <label>1</label>
    </ligand>
</feature>
<dbReference type="Proteomes" id="UP000012019">
    <property type="component" value="Unassembled WGS sequence"/>
</dbReference>
<protein>
    <submittedName>
        <fullName evidence="5">Deoxyribonuclease</fullName>
    </submittedName>
</protein>
<keyword evidence="2 4" id="KW-0479">Metal-binding</keyword>
<dbReference type="STRING" id="1286106.MPL1_07757"/>
<dbReference type="Gene3D" id="3.20.20.140">
    <property type="entry name" value="Metal-dependent hydrolases"/>
    <property type="match status" value="1"/>
</dbReference>
<dbReference type="InterPro" id="IPR018228">
    <property type="entry name" value="DNase_TatD-rel_CS"/>
</dbReference>
<dbReference type="PATRIC" id="fig|1286106.3.peg.1557"/>
<feature type="binding site" evidence="4">
    <location>
        <position position="118"/>
    </location>
    <ligand>
        <name>a divalent metal cation</name>
        <dbReference type="ChEBI" id="CHEBI:60240"/>
        <label>2</label>
    </ligand>
</feature>
<dbReference type="FunFam" id="3.20.20.140:FF:000005">
    <property type="entry name" value="TatD family hydrolase"/>
    <property type="match status" value="1"/>
</dbReference>
<feature type="binding site" evidence="4">
    <location>
        <position position="82"/>
    </location>
    <ligand>
        <name>a divalent metal cation</name>
        <dbReference type="ChEBI" id="CHEBI:60240"/>
        <label>1</label>
    </ligand>
</feature>
<evidence type="ECO:0000256" key="1">
    <source>
        <dbReference type="ARBA" id="ARBA00009275"/>
    </source>
</evidence>
<dbReference type="GO" id="GO:0016788">
    <property type="term" value="F:hydrolase activity, acting on ester bonds"/>
    <property type="evidence" value="ECO:0007669"/>
    <property type="project" value="InterPro"/>
</dbReference>
<dbReference type="GO" id="GO:0004536">
    <property type="term" value="F:DNA nuclease activity"/>
    <property type="evidence" value="ECO:0007669"/>
    <property type="project" value="InterPro"/>
</dbReference>